<evidence type="ECO:0000313" key="2">
    <source>
        <dbReference type="EMBL" id="KAA8821455.1"/>
    </source>
</evidence>
<dbReference type="RefSeq" id="WP_150354956.1">
    <property type="nucleotide sequence ID" value="NZ_RZNZ01000005.1"/>
</dbReference>
<keyword evidence="4" id="KW-1185">Reference proteome</keyword>
<sequence length="337" mass="37407">MAEIDGSPDGNTAASFRRPKLTIRGQVSHLRGRGVRFGLVTEAEAGRYLRDDAYFFRVKAYENDFQRDAAGRYLHLDFAYLMDLDGLDEALRSFVLRVFPVLERRLKVDLNRRLCEAGGEDGYGVVSDFLSSPYNRHPRLVEELKARHIGPDPAAPRDRYVGRMLGKYLEDPAYWSFMEVLTFGDLRNFHAFCLDRLGARMRTERLLFAAGRIRNAAAHGNCLLDDVYGKTDPAAKGRTLRSLFPSLLGLGLTTSMKRALNVSAVQDMAAMLMVALELGGTPQERDVMSRAALGTARRAGLHVDDYYAANPKLRATLSNLAAILGAFAARLSDDPAA</sequence>
<evidence type="ECO:0000313" key="4">
    <source>
        <dbReference type="Proteomes" id="UP000374630"/>
    </source>
</evidence>
<organism evidence="2 3">
    <name type="scientific">Bifidobacterium vespertilionis</name>
    <dbReference type="NCBI Taxonomy" id="2562524"/>
    <lineage>
        <taxon>Bacteria</taxon>
        <taxon>Bacillati</taxon>
        <taxon>Actinomycetota</taxon>
        <taxon>Actinomycetes</taxon>
        <taxon>Bifidobacteriales</taxon>
        <taxon>Bifidobacteriaceae</taxon>
        <taxon>Bifidobacterium</taxon>
    </lineage>
</organism>
<evidence type="ECO:0000313" key="3">
    <source>
        <dbReference type="Proteomes" id="UP000345527"/>
    </source>
</evidence>
<dbReference type="Proteomes" id="UP000374630">
    <property type="component" value="Unassembled WGS sequence"/>
</dbReference>
<protein>
    <submittedName>
        <fullName evidence="2">Abi family protein</fullName>
    </submittedName>
</protein>
<dbReference type="EMBL" id="RZNZ01000005">
    <property type="protein sequence ID" value="KAA8821174.1"/>
    <property type="molecule type" value="Genomic_DNA"/>
</dbReference>
<dbReference type="EMBL" id="RZOA01000029">
    <property type="protein sequence ID" value="KAA8821455.1"/>
    <property type="molecule type" value="Genomic_DNA"/>
</dbReference>
<accession>A0A5J5DX52</accession>
<comment type="caution">
    <text evidence="2">The sequence shown here is derived from an EMBL/GenBank/DDBJ whole genome shotgun (WGS) entry which is preliminary data.</text>
</comment>
<evidence type="ECO:0000313" key="1">
    <source>
        <dbReference type="EMBL" id="KAA8821174.1"/>
    </source>
</evidence>
<dbReference type="AlphaFoldDB" id="A0A5J5DX52"/>
<dbReference type="InterPro" id="IPR011664">
    <property type="entry name" value="Abi_system_AbiD/AbiF-like"/>
</dbReference>
<name>A0A5J5DX52_9BIFI</name>
<dbReference type="OrthoDB" id="5363652at2"/>
<reference evidence="3 4" key="1">
    <citation type="journal article" date="2019" name="Syst. Appl. Microbiol.">
        <title>Characterization of Bifidobacterium species in feaces of the Egyptian fruit bat: Description of B. vespertilionis sp. nov. and B. rousetti sp. nov.</title>
        <authorList>
            <person name="Modesto M."/>
            <person name="Satti M."/>
            <person name="Watanabe K."/>
            <person name="Puglisi E."/>
            <person name="Morelli L."/>
            <person name="Huang C.-H."/>
            <person name="Liou J.-S."/>
            <person name="Miyashita M."/>
            <person name="Tamura T."/>
            <person name="Saito S."/>
            <person name="Mori K."/>
            <person name="Huang L."/>
            <person name="Sciavilla P."/>
            <person name="Sandri C."/>
            <person name="Spiezio C."/>
            <person name="Vitali F."/>
            <person name="Cavalieri D."/>
            <person name="Perpetuini G."/>
            <person name="Tofalo R."/>
            <person name="Bonetti A."/>
            <person name="Arita M."/>
            <person name="Mattarelli P."/>
        </authorList>
    </citation>
    <scope>NUCLEOTIDE SEQUENCE [LARGE SCALE GENOMIC DNA]</scope>
    <source>
        <strain evidence="1 4">RST16</strain>
        <strain evidence="2 3">RST8</strain>
    </source>
</reference>
<gene>
    <name evidence="2" type="ORF">EM848_10880</name>
    <name evidence="1" type="ORF">EMO90_05165</name>
</gene>
<proteinExistence type="predicted"/>
<dbReference type="Proteomes" id="UP000345527">
    <property type="component" value="Unassembled WGS sequence"/>
</dbReference>
<dbReference type="Pfam" id="PF07751">
    <property type="entry name" value="Abi_2"/>
    <property type="match status" value="1"/>
</dbReference>